<keyword evidence="2" id="KW-0285">Flavoprotein</keyword>
<dbReference type="EMBL" id="BACD03000023">
    <property type="protein sequence ID" value="GAO49527.1"/>
    <property type="molecule type" value="Genomic_DNA"/>
</dbReference>
<gene>
    <name evidence="7" type="ORF">G7K_3676-t1</name>
</gene>
<comment type="cofactor">
    <cofactor evidence="1">
        <name>FAD</name>
        <dbReference type="ChEBI" id="CHEBI:57692"/>
    </cofactor>
</comment>
<organism evidence="7 8">
    <name type="scientific">Saitoella complicata (strain BCRC 22490 / CBS 7301 / JCM 7358 / NBRC 10748 / NRRL Y-17804)</name>
    <dbReference type="NCBI Taxonomy" id="698492"/>
    <lineage>
        <taxon>Eukaryota</taxon>
        <taxon>Fungi</taxon>
        <taxon>Dikarya</taxon>
        <taxon>Ascomycota</taxon>
        <taxon>Taphrinomycotina</taxon>
        <taxon>Taphrinomycotina incertae sedis</taxon>
        <taxon>Saitoella</taxon>
    </lineage>
</organism>
<dbReference type="Proteomes" id="UP000033140">
    <property type="component" value="Unassembled WGS sequence"/>
</dbReference>
<feature type="region of interest" description="Disordered" evidence="5">
    <location>
        <begin position="751"/>
        <end position="784"/>
    </location>
</feature>
<sequence length="1099" mass="121403">MGKGHAEGAFTVIVNMHMQLGQYYGGVCCSDSRERQRKVSGPASNLPCLEPVPPSPILVIHEYSSHDRRPRYTTPAVIGAGPVGLFLASLLKNYGHSVRIIEKDTTPNKWSKALNVNTRTLEMMEVLGCAEEVLGRGCVVRGPEVWVDGKMRVSLADTVFPAGGTKYPYLFSCPQTAVEEALRHVLESRGLRVETGHDLVVWSQTEHHVRAMVKKEGVEGLEEINCKYLVGCDGAHSAVRKSDPSWNFVGRTVEGTFEQADCELEVDDTTDMEEFHRIRISLCADGLVFRFPVDPARRIVRLVCNVGKITFPDEKNASSAIRHGRDIDEEPPVLADFERLCNSRHANVKIKNATWLTRFHVNERMVATLRKGRVFLAGDAAHCHSPAGGMGMNTGLQDAMNLGWKLSMVLHKTTSNEDALLDSYDQERLPIIRTVLDNSSDLMRLVVDRSLTKTIFLYLLTTAFRFFPSFRLRALEGLTSSQLRLPNTSGPPGTVFNEILSNDPPVGTFCPNVVIYPELVLSKPQDLHTVIADGMRMLGNKGPCHTLLVLVHANTLHASFIRNLATLKKGLDSIISVLLIMSPGGCSFQGNGLSGYFTRHMTVILGARKAKQTATLLLVRPDLYVAGCWECESDGLSFGRDGQVPGSPLLHLHVPPRRALISSPRKHTTKSKLQRKLIMPSWLAGGSFYSADRQSSGVEMVPDVLSDPALDAADLKVVKQEEAEECRLAGIPHARSISVASEAINMEESAERVNLEDVAGPAPTATLNDGSAEIPEPPSDATLPALKDEEEDGEIYDTPPSSPPPRIPRPHRCPKCWPRWPRKAHLSIIRHAESTGNVAHLLQGRTDAPLTVYGHQQAASLASNSIFSEYPPTKVFASPLQRARHTAEALVAGLKIADRKVGRDIMGLEMILDRGLVERDLGRRENTSWKMAKKLPPAEPDNLGGEHKETFKRRVRRCVEQYLRLARELVDRGEENVHIVVVTHGLFLTEYLWQVEHLVSNYCGTNPQGILCDIPPAANASIWTYELEFPAPSMGRNDWRFAAQMSPARMNNTSHWSGRLERQRGGLGSMAFILPPGLDATHSFIGIVHLTIHTLNPIP</sequence>
<evidence type="ECO:0000256" key="5">
    <source>
        <dbReference type="SAM" id="MobiDB-lite"/>
    </source>
</evidence>
<dbReference type="Gene3D" id="3.40.50.1240">
    <property type="entry name" value="Phosphoglycerate mutase-like"/>
    <property type="match status" value="1"/>
</dbReference>
<dbReference type="InterPro" id="IPR050641">
    <property type="entry name" value="RIFMO-like"/>
</dbReference>
<dbReference type="InterPro" id="IPR013078">
    <property type="entry name" value="His_Pase_superF_clade-1"/>
</dbReference>
<name>A0A0E9NI35_SAICN</name>
<proteinExistence type="predicted"/>
<comment type="caution">
    <text evidence="7">The sequence shown here is derived from an EMBL/GenBank/DDBJ whole genome shotgun (WGS) entry which is preliminary data.</text>
</comment>
<reference evidence="7 8" key="3">
    <citation type="journal article" date="2015" name="Genome Announc.">
        <title>Draft Genome Sequence of the Archiascomycetous Yeast Saitoella complicata.</title>
        <authorList>
            <person name="Yamauchi K."/>
            <person name="Kondo S."/>
            <person name="Hamamoto M."/>
            <person name="Takahashi Y."/>
            <person name="Ogura Y."/>
            <person name="Hayashi T."/>
            <person name="Nishida H."/>
        </authorList>
    </citation>
    <scope>NUCLEOTIDE SEQUENCE [LARGE SCALE GENOMIC DNA]</scope>
    <source>
        <strain evidence="7 8">NRRL Y-17804</strain>
    </source>
</reference>
<feature type="region of interest" description="Disordered" evidence="5">
    <location>
        <begin position="790"/>
        <end position="809"/>
    </location>
</feature>
<feature type="domain" description="FAD-binding" evidence="6">
    <location>
        <begin position="75"/>
        <end position="439"/>
    </location>
</feature>
<dbReference type="GO" id="GO:0016709">
    <property type="term" value="F:oxidoreductase activity, acting on paired donors, with incorporation or reduction of molecular oxygen, NAD(P)H as one donor, and incorporation of one atom of oxygen"/>
    <property type="evidence" value="ECO:0007669"/>
    <property type="project" value="UniProtKB-ARBA"/>
</dbReference>
<dbReference type="SUPFAM" id="SSF51905">
    <property type="entry name" value="FAD/NAD(P)-binding domain"/>
    <property type="match status" value="1"/>
</dbReference>
<evidence type="ECO:0000256" key="1">
    <source>
        <dbReference type="ARBA" id="ARBA00001974"/>
    </source>
</evidence>
<evidence type="ECO:0000313" key="8">
    <source>
        <dbReference type="Proteomes" id="UP000033140"/>
    </source>
</evidence>
<reference evidence="7 8" key="2">
    <citation type="journal article" date="2014" name="J. Gen. Appl. Microbiol.">
        <title>The early diverging ascomycetous budding yeast Saitoella complicata has three histone deacetylases belonging to the Clr6, Hos2, and Rpd3 lineages.</title>
        <authorList>
            <person name="Nishida H."/>
            <person name="Matsumoto T."/>
            <person name="Kondo S."/>
            <person name="Hamamoto M."/>
            <person name="Yoshikawa H."/>
        </authorList>
    </citation>
    <scope>NUCLEOTIDE SEQUENCE [LARGE SCALE GENOMIC DNA]</scope>
    <source>
        <strain evidence="7 8">NRRL Y-17804</strain>
    </source>
</reference>
<dbReference type="SUPFAM" id="SSF53254">
    <property type="entry name" value="Phosphoglycerate mutase-like"/>
    <property type="match status" value="1"/>
</dbReference>
<evidence type="ECO:0000256" key="3">
    <source>
        <dbReference type="ARBA" id="ARBA00022827"/>
    </source>
</evidence>
<dbReference type="STRING" id="698492.A0A0E9NI35"/>
<dbReference type="GO" id="GO:0071949">
    <property type="term" value="F:FAD binding"/>
    <property type="evidence" value="ECO:0007669"/>
    <property type="project" value="InterPro"/>
</dbReference>
<dbReference type="Gene3D" id="3.30.70.2450">
    <property type="match status" value="1"/>
</dbReference>
<dbReference type="InterPro" id="IPR002938">
    <property type="entry name" value="FAD-bd"/>
</dbReference>
<dbReference type="PRINTS" id="PR00420">
    <property type="entry name" value="RNGMNOXGNASE"/>
</dbReference>
<dbReference type="CDD" id="cd07067">
    <property type="entry name" value="HP_PGM_like"/>
    <property type="match status" value="1"/>
</dbReference>
<accession>A0A0E9NI35</accession>
<evidence type="ECO:0000313" key="7">
    <source>
        <dbReference type="EMBL" id="GAO49527.1"/>
    </source>
</evidence>
<dbReference type="Gene3D" id="3.50.50.60">
    <property type="entry name" value="FAD/NAD(P)-binding domain"/>
    <property type="match status" value="1"/>
</dbReference>
<evidence type="ECO:0000256" key="2">
    <source>
        <dbReference type="ARBA" id="ARBA00022630"/>
    </source>
</evidence>
<dbReference type="SMART" id="SM00855">
    <property type="entry name" value="PGAM"/>
    <property type="match status" value="1"/>
</dbReference>
<keyword evidence="3" id="KW-0274">FAD</keyword>
<evidence type="ECO:0000256" key="4">
    <source>
        <dbReference type="ARBA" id="ARBA00023002"/>
    </source>
</evidence>
<keyword evidence="4" id="KW-0560">Oxidoreductase</keyword>
<dbReference type="PANTHER" id="PTHR43004:SF19">
    <property type="entry name" value="BINDING MONOOXYGENASE, PUTATIVE (JCVI)-RELATED"/>
    <property type="match status" value="1"/>
</dbReference>
<reference evidence="7 8" key="1">
    <citation type="journal article" date="2011" name="J. Gen. Appl. Microbiol.">
        <title>Draft genome sequencing of the enigmatic yeast Saitoella complicata.</title>
        <authorList>
            <person name="Nishida H."/>
            <person name="Hamamoto M."/>
            <person name="Sugiyama J."/>
        </authorList>
    </citation>
    <scope>NUCLEOTIDE SEQUENCE [LARGE SCALE GENOMIC DNA]</scope>
    <source>
        <strain evidence="7 8">NRRL Y-17804</strain>
    </source>
</reference>
<dbReference type="InterPro" id="IPR029033">
    <property type="entry name" value="His_PPase_superfam"/>
</dbReference>
<dbReference type="InterPro" id="IPR036188">
    <property type="entry name" value="FAD/NAD-bd_sf"/>
</dbReference>
<dbReference type="PANTHER" id="PTHR43004">
    <property type="entry name" value="TRK SYSTEM POTASSIUM UPTAKE PROTEIN"/>
    <property type="match status" value="1"/>
</dbReference>
<dbReference type="Pfam" id="PF01494">
    <property type="entry name" value="FAD_binding_3"/>
    <property type="match status" value="1"/>
</dbReference>
<protein>
    <recommendedName>
        <fullName evidence="6">FAD-binding domain-containing protein</fullName>
    </recommendedName>
</protein>
<dbReference type="AlphaFoldDB" id="A0A0E9NI35"/>
<keyword evidence="8" id="KW-1185">Reference proteome</keyword>
<dbReference type="Pfam" id="PF00300">
    <property type="entry name" value="His_Phos_1"/>
    <property type="match status" value="1"/>
</dbReference>
<evidence type="ECO:0000259" key="6">
    <source>
        <dbReference type="Pfam" id="PF01494"/>
    </source>
</evidence>